<accession>A0AAU8IG39</accession>
<dbReference type="InterPro" id="IPR035093">
    <property type="entry name" value="RelE/ParE_toxin_dom_sf"/>
</dbReference>
<dbReference type="Gene3D" id="3.30.2310.20">
    <property type="entry name" value="RelE-like"/>
    <property type="match status" value="1"/>
</dbReference>
<keyword evidence="1" id="KW-1277">Toxin-antitoxin system</keyword>
<reference evidence="2" key="1">
    <citation type="submission" date="2024-06" db="EMBL/GenBank/DDBJ databases">
        <authorList>
            <person name="Fan A."/>
            <person name="Zhang F.Y."/>
            <person name="Zhang L."/>
        </authorList>
    </citation>
    <scope>NUCLEOTIDE SEQUENCE</scope>
    <source>
        <strain evidence="2">Y61</strain>
    </source>
</reference>
<dbReference type="InterPro" id="IPR007712">
    <property type="entry name" value="RelE/ParE_toxin"/>
</dbReference>
<evidence type="ECO:0000256" key="1">
    <source>
        <dbReference type="ARBA" id="ARBA00022649"/>
    </source>
</evidence>
<organism evidence="2">
    <name type="scientific">Sporolactobacillus sp. Y61</name>
    <dbReference type="NCBI Taxonomy" id="3160863"/>
    <lineage>
        <taxon>Bacteria</taxon>
        <taxon>Bacillati</taxon>
        <taxon>Bacillota</taxon>
        <taxon>Bacilli</taxon>
        <taxon>Bacillales</taxon>
        <taxon>Sporolactobacillaceae</taxon>
        <taxon>Sporolactobacillus</taxon>
    </lineage>
</organism>
<dbReference type="Pfam" id="PF05016">
    <property type="entry name" value="ParE_toxin"/>
    <property type="match status" value="1"/>
</dbReference>
<dbReference type="EMBL" id="CP159510">
    <property type="protein sequence ID" value="XCJ17138.1"/>
    <property type="molecule type" value="Genomic_DNA"/>
</dbReference>
<sequence length="79" mass="8846">MAETYAVKITTQAEEQMQEITHYIASKLKAPNAALNLLDALEDVISSFSEFPQRIALTEEEPWHSFCSTSENIVNTSVI</sequence>
<dbReference type="RefSeq" id="WP_353948442.1">
    <property type="nucleotide sequence ID" value="NZ_CP159510.1"/>
</dbReference>
<name>A0AAU8IG39_9BACL</name>
<dbReference type="AlphaFoldDB" id="A0AAU8IG39"/>
<evidence type="ECO:0000313" key="2">
    <source>
        <dbReference type="EMBL" id="XCJ17138.1"/>
    </source>
</evidence>
<gene>
    <name evidence="2" type="ORF">ABNN70_00875</name>
</gene>
<protein>
    <submittedName>
        <fullName evidence="2">Type II toxin-antitoxin system RelE/ParE family toxin</fullName>
    </submittedName>
</protein>
<proteinExistence type="predicted"/>